<dbReference type="Gene3D" id="3.40.50.2300">
    <property type="match status" value="1"/>
</dbReference>
<dbReference type="Pfam" id="PF00072">
    <property type="entry name" value="Response_reg"/>
    <property type="match status" value="1"/>
</dbReference>
<evidence type="ECO:0000259" key="6">
    <source>
        <dbReference type="PROSITE" id="PS50110"/>
    </source>
</evidence>
<name>A0ABU9DTV1_9BACL</name>
<reference evidence="7 8" key="1">
    <citation type="submission" date="2024-04" db="EMBL/GenBank/DDBJ databases">
        <title>draft genome sequnece of Paenibacillus filicis.</title>
        <authorList>
            <person name="Kim D.-U."/>
        </authorList>
    </citation>
    <scope>NUCLEOTIDE SEQUENCE [LARGE SCALE GENOMIC DNA]</scope>
    <source>
        <strain evidence="7 8">KACC14197</strain>
    </source>
</reference>
<protein>
    <submittedName>
        <fullName evidence="7">Response regulator</fullName>
    </submittedName>
</protein>
<dbReference type="PANTHER" id="PTHR43280:SF28">
    <property type="entry name" value="HTH-TYPE TRANSCRIPTIONAL ACTIVATOR RHAS"/>
    <property type="match status" value="1"/>
</dbReference>
<dbReference type="PANTHER" id="PTHR43280">
    <property type="entry name" value="ARAC-FAMILY TRANSCRIPTIONAL REGULATOR"/>
    <property type="match status" value="1"/>
</dbReference>
<dbReference type="InterPro" id="IPR020449">
    <property type="entry name" value="Tscrpt_reg_AraC-type_HTH"/>
</dbReference>
<comment type="caution">
    <text evidence="7">The sequence shown here is derived from an EMBL/GenBank/DDBJ whole genome shotgun (WGS) entry which is preliminary data.</text>
</comment>
<evidence type="ECO:0000256" key="4">
    <source>
        <dbReference type="PROSITE-ProRule" id="PRU00169"/>
    </source>
</evidence>
<keyword evidence="3" id="KW-0804">Transcription</keyword>
<keyword evidence="8" id="KW-1185">Reference proteome</keyword>
<dbReference type="PRINTS" id="PR00032">
    <property type="entry name" value="HTHARAC"/>
</dbReference>
<evidence type="ECO:0000256" key="3">
    <source>
        <dbReference type="ARBA" id="ARBA00023163"/>
    </source>
</evidence>
<dbReference type="SUPFAM" id="SSF52172">
    <property type="entry name" value="CheY-like"/>
    <property type="match status" value="1"/>
</dbReference>
<feature type="modified residue" description="4-aspartylphosphate" evidence="4">
    <location>
        <position position="59"/>
    </location>
</feature>
<dbReference type="EMBL" id="JBBPCC010000028">
    <property type="protein sequence ID" value="MEK8132304.1"/>
    <property type="molecule type" value="Genomic_DNA"/>
</dbReference>
<accession>A0ABU9DTV1</accession>
<proteinExistence type="predicted"/>
<dbReference type="Gene3D" id="1.10.10.60">
    <property type="entry name" value="Homeodomain-like"/>
    <property type="match status" value="2"/>
</dbReference>
<sequence>MNNSIVRMCVIDDIRSVVDMITTRINWSEYGVELVGSASDGEEGYELIQRAKPDLVLTDIRMPKLDGLELTRLTLEQDPTVKVIILSAYSDFEYAQQALRLGAFDFLKKPVSIPELIQIVLKAKEAWQVERREQYKLIEMERRMKESLPALRQEYLTLLLHHASGDEAAMQRWEFLQVPLDRQGFNIFLLEIDKFTEQYQSFPVEEIELIRFSLQNIIEETVAGYTKGLVFRESFNRFVCIANATGSTHSLELADRCCANIARYTRFTISVGVGATVRHIHEWPTAYEQALKSLSYHFFTGGNGAYRYEPMKTERSVSLANIPAKEQEFLFALRSGNEAKSIELLEDIFADLTGTDPLPDPHYAEQLCNELAAKTRRVLLEKFAYEQVAELEAKSAPLARQAESPSIAAYKAMLLRLCQEGCALIQQERTSESKHIIHRSMAYIREHLDQELSLEHCAKKVNLSWGYYSSLFKKVAGVSFLQFVTQEKIEKAKKMLLDDYQVQEIAAALGYEHRRYFSELFKKQTGQTPTEFKESYTGKPAP</sequence>
<dbReference type="SUPFAM" id="SSF46689">
    <property type="entry name" value="Homeodomain-like"/>
    <property type="match status" value="2"/>
</dbReference>
<evidence type="ECO:0000256" key="2">
    <source>
        <dbReference type="ARBA" id="ARBA00023125"/>
    </source>
</evidence>
<dbReference type="InterPro" id="IPR009057">
    <property type="entry name" value="Homeodomain-like_sf"/>
</dbReference>
<feature type="domain" description="HTH araC/xylS-type" evidence="5">
    <location>
        <begin position="438"/>
        <end position="535"/>
    </location>
</feature>
<dbReference type="PROSITE" id="PS50110">
    <property type="entry name" value="RESPONSE_REGULATORY"/>
    <property type="match status" value="1"/>
</dbReference>
<dbReference type="InterPro" id="IPR018060">
    <property type="entry name" value="HTH_AraC"/>
</dbReference>
<dbReference type="SMART" id="SM00448">
    <property type="entry name" value="REC"/>
    <property type="match status" value="1"/>
</dbReference>
<gene>
    <name evidence="7" type="ORF">WMW72_30835</name>
</gene>
<dbReference type="SMART" id="SM00342">
    <property type="entry name" value="HTH_ARAC"/>
    <property type="match status" value="1"/>
</dbReference>
<dbReference type="PROSITE" id="PS00041">
    <property type="entry name" value="HTH_ARAC_FAMILY_1"/>
    <property type="match status" value="1"/>
</dbReference>
<dbReference type="CDD" id="cd17536">
    <property type="entry name" value="REC_YesN-like"/>
    <property type="match status" value="1"/>
</dbReference>
<dbReference type="InterPro" id="IPR001789">
    <property type="entry name" value="Sig_transdc_resp-reg_receiver"/>
</dbReference>
<dbReference type="InterPro" id="IPR011006">
    <property type="entry name" value="CheY-like_superfamily"/>
</dbReference>
<keyword evidence="1" id="KW-0805">Transcription regulation</keyword>
<keyword evidence="2" id="KW-0238">DNA-binding</keyword>
<dbReference type="Pfam" id="PF12833">
    <property type="entry name" value="HTH_18"/>
    <property type="match status" value="1"/>
</dbReference>
<dbReference type="PROSITE" id="PS01124">
    <property type="entry name" value="HTH_ARAC_FAMILY_2"/>
    <property type="match status" value="1"/>
</dbReference>
<evidence type="ECO:0000259" key="5">
    <source>
        <dbReference type="PROSITE" id="PS01124"/>
    </source>
</evidence>
<dbReference type="InterPro" id="IPR018062">
    <property type="entry name" value="HTH_AraC-typ_CS"/>
</dbReference>
<dbReference type="Proteomes" id="UP001469365">
    <property type="component" value="Unassembled WGS sequence"/>
</dbReference>
<dbReference type="Pfam" id="PF17853">
    <property type="entry name" value="GGDEF_2"/>
    <property type="match status" value="1"/>
</dbReference>
<evidence type="ECO:0000313" key="7">
    <source>
        <dbReference type="EMBL" id="MEK8132304.1"/>
    </source>
</evidence>
<organism evidence="7 8">
    <name type="scientific">Paenibacillus filicis</name>
    <dbReference type="NCBI Taxonomy" id="669464"/>
    <lineage>
        <taxon>Bacteria</taxon>
        <taxon>Bacillati</taxon>
        <taxon>Bacillota</taxon>
        <taxon>Bacilli</taxon>
        <taxon>Bacillales</taxon>
        <taxon>Paenibacillaceae</taxon>
        <taxon>Paenibacillus</taxon>
    </lineage>
</organism>
<evidence type="ECO:0000256" key="1">
    <source>
        <dbReference type="ARBA" id="ARBA00023015"/>
    </source>
</evidence>
<dbReference type="InterPro" id="IPR041522">
    <property type="entry name" value="CdaR_GGDEF"/>
</dbReference>
<keyword evidence="4" id="KW-0597">Phosphoprotein</keyword>
<feature type="domain" description="Response regulatory" evidence="6">
    <location>
        <begin position="7"/>
        <end position="124"/>
    </location>
</feature>
<evidence type="ECO:0000313" key="8">
    <source>
        <dbReference type="Proteomes" id="UP001469365"/>
    </source>
</evidence>
<dbReference type="RefSeq" id="WP_341419432.1">
    <property type="nucleotide sequence ID" value="NZ_JBBPCC010000028.1"/>
</dbReference>